<dbReference type="SUPFAM" id="SSF53901">
    <property type="entry name" value="Thiolase-like"/>
    <property type="match status" value="1"/>
</dbReference>
<keyword evidence="7" id="KW-0443">Lipid metabolism</keyword>
<reference evidence="11" key="1">
    <citation type="submission" date="2018-06" db="EMBL/GenBank/DDBJ databases">
        <authorList>
            <person name="Zhirakovskaya E."/>
        </authorList>
    </citation>
    <scope>NUCLEOTIDE SEQUENCE</scope>
</reference>
<dbReference type="InterPro" id="IPR016039">
    <property type="entry name" value="Thiolase-like"/>
</dbReference>
<dbReference type="Gene3D" id="3.40.47.10">
    <property type="match status" value="1"/>
</dbReference>
<dbReference type="InterPro" id="IPR013751">
    <property type="entry name" value="ACP_syn_III_N"/>
</dbReference>
<sequence>MSYARIIGTGSYLPEKVLTNHDLEKIVDTTDEWITDRTGIKKRHIAAEGETTCDLAEKASRSAIEAAGIDITDIDLIIVATTTPDRIFPSTACLLQERLDIHGCAAFDVQAVCTGFVYALSVAEKFIKTGEAKTALVVGAETLSRIINWKDRSTCVLFGDGAGAVILQESEEPGILSTHLHADGSYKDLLTVPAGISEHPELVMQGEAKVVMLGNEVFKMAVNTLGRIVDETLAKNNMQKSDIDWLVPHQANIRIIQATAKKLKMGMDNVVVTVHEHGNTSAASIPLALDVAVRTNCIKRGETLLLEAFGGGFTWGSALLKY</sequence>
<evidence type="ECO:0000256" key="1">
    <source>
        <dbReference type="ARBA" id="ARBA00005194"/>
    </source>
</evidence>
<dbReference type="EC" id="2.3.1.180" evidence="3"/>
<protein>
    <recommendedName>
        <fullName evidence="3">beta-ketoacyl-[acyl-carrier-protein] synthase III</fullName>
        <ecNumber evidence="3">2.3.1.180</ecNumber>
    </recommendedName>
</protein>
<dbReference type="PANTHER" id="PTHR43091">
    <property type="entry name" value="3-OXOACYL-[ACYL-CARRIER-PROTEIN] SYNTHASE"/>
    <property type="match status" value="1"/>
</dbReference>
<evidence type="ECO:0000256" key="3">
    <source>
        <dbReference type="ARBA" id="ARBA00012333"/>
    </source>
</evidence>
<evidence type="ECO:0000256" key="2">
    <source>
        <dbReference type="ARBA" id="ARBA00008642"/>
    </source>
</evidence>
<keyword evidence="6" id="KW-0276">Fatty acid metabolism</keyword>
<dbReference type="InterPro" id="IPR004655">
    <property type="entry name" value="FabH"/>
</dbReference>
<keyword evidence="4" id="KW-0444">Lipid biosynthesis</keyword>
<dbReference type="HAMAP" id="MF_01815">
    <property type="entry name" value="FabH"/>
    <property type="match status" value="1"/>
</dbReference>
<evidence type="ECO:0000256" key="4">
    <source>
        <dbReference type="ARBA" id="ARBA00022516"/>
    </source>
</evidence>
<evidence type="ECO:0000256" key="5">
    <source>
        <dbReference type="ARBA" id="ARBA00022679"/>
    </source>
</evidence>
<dbReference type="InterPro" id="IPR013747">
    <property type="entry name" value="ACP_syn_III_C"/>
</dbReference>
<dbReference type="Pfam" id="PF08541">
    <property type="entry name" value="ACP_syn_III_C"/>
    <property type="match status" value="1"/>
</dbReference>
<dbReference type="NCBIfam" id="NF006829">
    <property type="entry name" value="PRK09352.1"/>
    <property type="match status" value="1"/>
</dbReference>
<dbReference type="NCBIfam" id="TIGR00747">
    <property type="entry name" value="fabH"/>
    <property type="match status" value="1"/>
</dbReference>
<dbReference type="GO" id="GO:0033818">
    <property type="term" value="F:beta-ketoacyl-acyl-carrier-protein synthase III activity"/>
    <property type="evidence" value="ECO:0007669"/>
    <property type="project" value="UniProtKB-EC"/>
</dbReference>
<evidence type="ECO:0000256" key="8">
    <source>
        <dbReference type="ARBA" id="ARBA00023160"/>
    </source>
</evidence>
<keyword evidence="8" id="KW-0275">Fatty acid biosynthesis</keyword>
<proteinExistence type="inferred from homology"/>
<keyword evidence="5 11" id="KW-0808">Transferase</keyword>
<keyword evidence="11" id="KW-0012">Acyltransferase</keyword>
<feature type="domain" description="Beta-ketoacyl-[acyl-carrier-protein] synthase III N-terminal" evidence="10">
    <location>
        <begin position="107"/>
        <end position="184"/>
    </location>
</feature>
<dbReference type="EMBL" id="UOFR01000003">
    <property type="protein sequence ID" value="VAW90658.1"/>
    <property type="molecule type" value="Genomic_DNA"/>
</dbReference>
<dbReference type="PANTHER" id="PTHR43091:SF1">
    <property type="entry name" value="BETA-KETOACYL-[ACYL-CARRIER-PROTEIN] SYNTHASE III, CHLOROPLASTIC"/>
    <property type="match status" value="1"/>
</dbReference>
<accession>A0A3B0ZB83</accession>
<dbReference type="CDD" id="cd00830">
    <property type="entry name" value="KAS_III"/>
    <property type="match status" value="1"/>
</dbReference>
<dbReference type="GO" id="GO:0004315">
    <property type="term" value="F:3-oxoacyl-[acyl-carrier-protein] synthase activity"/>
    <property type="evidence" value="ECO:0007669"/>
    <property type="project" value="InterPro"/>
</dbReference>
<dbReference type="AlphaFoldDB" id="A0A3B0ZB83"/>
<evidence type="ECO:0000313" key="11">
    <source>
        <dbReference type="EMBL" id="VAW90658.1"/>
    </source>
</evidence>
<dbReference type="Pfam" id="PF08545">
    <property type="entry name" value="ACP_syn_III"/>
    <property type="match status" value="1"/>
</dbReference>
<dbReference type="GO" id="GO:0006633">
    <property type="term" value="P:fatty acid biosynthetic process"/>
    <property type="evidence" value="ECO:0007669"/>
    <property type="project" value="UniProtKB-KW"/>
</dbReference>
<evidence type="ECO:0000256" key="6">
    <source>
        <dbReference type="ARBA" id="ARBA00022832"/>
    </source>
</evidence>
<gene>
    <name evidence="11" type="ORF">MNBD_GAMMA21-1738</name>
</gene>
<evidence type="ECO:0000259" key="9">
    <source>
        <dbReference type="Pfam" id="PF08541"/>
    </source>
</evidence>
<name>A0A3B0ZB83_9ZZZZ</name>
<organism evidence="11">
    <name type="scientific">hydrothermal vent metagenome</name>
    <dbReference type="NCBI Taxonomy" id="652676"/>
    <lineage>
        <taxon>unclassified sequences</taxon>
        <taxon>metagenomes</taxon>
        <taxon>ecological metagenomes</taxon>
    </lineage>
</organism>
<comment type="similarity">
    <text evidence="2">Belongs to the thiolase-like superfamily. FabH family.</text>
</comment>
<evidence type="ECO:0000259" key="10">
    <source>
        <dbReference type="Pfam" id="PF08545"/>
    </source>
</evidence>
<evidence type="ECO:0000256" key="7">
    <source>
        <dbReference type="ARBA" id="ARBA00023098"/>
    </source>
</evidence>
<dbReference type="FunFam" id="3.40.47.10:FF:000004">
    <property type="entry name" value="3-oxoacyl-[acyl-carrier-protein] synthase 3"/>
    <property type="match status" value="1"/>
</dbReference>
<feature type="domain" description="Beta-ketoacyl-[acyl-carrier-protein] synthase III C-terminal" evidence="9">
    <location>
        <begin position="233"/>
        <end position="322"/>
    </location>
</feature>
<comment type="pathway">
    <text evidence="1">Lipid metabolism; fatty acid biosynthesis.</text>
</comment>